<dbReference type="EMBL" id="CACRXK020013897">
    <property type="protein sequence ID" value="CAB4025925.1"/>
    <property type="molecule type" value="Genomic_DNA"/>
</dbReference>
<protein>
    <submittedName>
        <fullName evidence="1">Uncharacterized protein</fullName>
    </submittedName>
</protein>
<sequence length="149" mass="17511">MTLAFFGFLRLASTSNRLCHFVLVTCMHMHSLQSYRIYQKLLKFFNPTHPPLLARVESSMISPSRSKGGRRRSSEFTNSQDVTPKEFNTFVIWNSSSFRDYQWIRLMASVRFRTLTTCFRSNLLTATTLGWRQLKNKTLGLCMTIFFRF</sequence>
<name>A0A7D9L9I5_PARCT</name>
<reference evidence="1" key="1">
    <citation type="submission" date="2020-04" db="EMBL/GenBank/DDBJ databases">
        <authorList>
            <person name="Alioto T."/>
            <person name="Alioto T."/>
            <person name="Gomez Garrido J."/>
        </authorList>
    </citation>
    <scope>NUCLEOTIDE SEQUENCE</scope>
    <source>
        <strain evidence="1">A484AB</strain>
    </source>
</reference>
<dbReference type="Proteomes" id="UP001152795">
    <property type="component" value="Unassembled WGS sequence"/>
</dbReference>
<evidence type="ECO:0000313" key="1">
    <source>
        <dbReference type="EMBL" id="CAB4025925.1"/>
    </source>
</evidence>
<comment type="caution">
    <text evidence="1">The sequence shown here is derived from an EMBL/GenBank/DDBJ whole genome shotgun (WGS) entry which is preliminary data.</text>
</comment>
<keyword evidence="2" id="KW-1185">Reference proteome</keyword>
<proteinExistence type="predicted"/>
<evidence type="ECO:0000313" key="2">
    <source>
        <dbReference type="Proteomes" id="UP001152795"/>
    </source>
</evidence>
<accession>A0A7D9L9I5</accession>
<organism evidence="1 2">
    <name type="scientific">Paramuricea clavata</name>
    <name type="common">Red gorgonian</name>
    <name type="synonym">Violescent sea-whip</name>
    <dbReference type="NCBI Taxonomy" id="317549"/>
    <lineage>
        <taxon>Eukaryota</taxon>
        <taxon>Metazoa</taxon>
        <taxon>Cnidaria</taxon>
        <taxon>Anthozoa</taxon>
        <taxon>Octocorallia</taxon>
        <taxon>Malacalcyonacea</taxon>
        <taxon>Plexauridae</taxon>
        <taxon>Paramuricea</taxon>
    </lineage>
</organism>
<gene>
    <name evidence="1" type="ORF">PACLA_8A001281</name>
</gene>
<feature type="non-terminal residue" evidence="1">
    <location>
        <position position="149"/>
    </location>
</feature>
<dbReference type="AlphaFoldDB" id="A0A7D9L9I5"/>